<evidence type="ECO:0000313" key="3">
    <source>
        <dbReference type="EMBL" id="OAA64339.1"/>
    </source>
</evidence>
<comment type="caution">
    <text evidence="3">The sequence shown here is derived from an EMBL/GenBank/DDBJ whole genome shotgun (WGS) entry which is preliminary data.</text>
</comment>
<reference evidence="3 4" key="1">
    <citation type="journal article" date="2016" name="Genome Biol. Evol.">
        <title>Divergent and convergent evolution of fungal pathogenicity.</title>
        <authorList>
            <person name="Shang Y."/>
            <person name="Xiao G."/>
            <person name="Zheng P."/>
            <person name="Cen K."/>
            <person name="Zhan S."/>
            <person name="Wang C."/>
        </authorList>
    </citation>
    <scope>NUCLEOTIDE SEQUENCE [LARGE SCALE GENOMIC DNA]</scope>
    <source>
        <strain evidence="3 4">RCEF 264</strain>
    </source>
</reference>
<keyword evidence="2" id="KW-1133">Transmembrane helix</keyword>
<proteinExistence type="predicted"/>
<organism evidence="3 4">
    <name type="scientific">Niveomyces insectorum RCEF 264</name>
    <dbReference type="NCBI Taxonomy" id="1081102"/>
    <lineage>
        <taxon>Eukaryota</taxon>
        <taxon>Fungi</taxon>
        <taxon>Dikarya</taxon>
        <taxon>Ascomycota</taxon>
        <taxon>Pezizomycotina</taxon>
        <taxon>Sordariomycetes</taxon>
        <taxon>Hypocreomycetidae</taxon>
        <taxon>Hypocreales</taxon>
        <taxon>Cordycipitaceae</taxon>
        <taxon>Niveomyces</taxon>
    </lineage>
</organism>
<protein>
    <submittedName>
        <fullName evidence="3">Uncharacterized protein</fullName>
    </submittedName>
</protein>
<dbReference type="InterPro" id="IPR046368">
    <property type="entry name" value="Tag1"/>
</dbReference>
<dbReference type="Proteomes" id="UP000076874">
    <property type="component" value="Unassembled WGS sequence"/>
</dbReference>
<evidence type="ECO:0000313" key="4">
    <source>
        <dbReference type="Proteomes" id="UP000076874"/>
    </source>
</evidence>
<dbReference type="PANTHER" id="PTHR35895:SF1">
    <property type="entry name" value="LIPID-BINDING SERUM GLYCOPROTEIN C-TERMINAL DOMAIN-CONTAINING PROTEIN"/>
    <property type="match status" value="1"/>
</dbReference>
<dbReference type="STRING" id="1081102.A0A167WZ34"/>
<dbReference type="InterPro" id="IPR022185">
    <property type="entry name" value="DUF3712"/>
</dbReference>
<evidence type="ECO:0000256" key="2">
    <source>
        <dbReference type="SAM" id="Phobius"/>
    </source>
</evidence>
<evidence type="ECO:0000256" key="1">
    <source>
        <dbReference type="SAM" id="MobiDB-lite"/>
    </source>
</evidence>
<keyword evidence="2" id="KW-0812">Transmembrane</keyword>
<name>A0A167WZ34_9HYPO</name>
<dbReference type="GO" id="GO:0000329">
    <property type="term" value="C:fungal-type vacuole membrane"/>
    <property type="evidence" value="ECO:0007669"/>
    <property type="project" value="InterPro"/>
</dbReference>
<dbReference type="Pfam" id="PF12505">
    <property type="entry name" value="DUF3712"/>
    <property type="match status" value="1"/>
</dbReference>
<keyword evidence="2" id="KW-0472">Membrane</keyword>
<accession>A0A167WZ34</accession>
<dbReference type="PANTHER" id="PTHR35895">
    <property type="entry name" value="CHROMOSOME 16, WHOLE GENOME SHOTGUN SEQUENCE"/>
    <property type="match status" value="1"/>
</dbReference>
<feature type="compositionally biased region" description="Basic and acidic residues" evidence="1">
    <location>
        <begin position="1"/>
        <end position="11"/>
    </location>
</feature>
<sequence length="344" mass="37774">MDNDNDKRENESVIQQTENVPRRSKGSRVCGHLKRFWWLYLVVAILLILLVVLLVIFVGVKNIAQHRINKAVLEVQGITCTNTQTNNFTMGINTTLTSDSTKATVEAFEGVMYLEDEPSHTPFVTILFPETHNKPFQTINITQFVDIPNLDALTTFNTWLLANDSLRVTVKGDTHVKVSGISHRYPVTFKKTVTLAGLRHFDGISGSNSSISATGFPDGTNFRTTVVIPNHSLVTFEIGNVSFTSYLNEKVVGTSYIDNVLLVPGNNTYALRANISQGPIITGVTNQPYCKTGILPFQLSGLADVNKDQPLPYFSNALAASNSSIDLDLDTPLRALGLNPSCPS</sequence>
<dbReference type="EMBL" id="AZHD01000004">
    <property type="protein sequence ID" value="OAA64339.1"/>
    <property type="molecule type" value="Genomic_DNA"/>
</dbReference>
<keyword evidence="4" id="KW-1185">Reference proteome</keyword>
<dbReference type="OrthoDB" id="10039566at2759"/>
<feature type="transmembrane region" description="Helical" evidence="2">
    <location>
        <begin position="37"/>
        <end position="60"/>
    </location>
</feature>
<feature type="region of interest" description="Disordered" evidence="1">
    <location>
        <begin position="1"/>
        <end position="20"/>
    </location>
</feature>
<dbReference type="AlphaFoldDB" id="A0A167WZ34"/>
<gene>
    <name evidence="3" type="ORF">SPI_02986</name>
</gene>